<dbReference type="SUPFAM" id="SSF81383">
    <property type="entry name" value="F-box domain"/>
    <property type="match status" value="1"/>
</dbReference>
<dbReference type="AlphaFoldDB" id="A0AAV5A8P1"/>
<protein>
    <submittedName>
        <fullName evidence="3">Uncharacterized protein</fullName>
    </submittedName>
</protein>
<dbReference type="Proteomes" id="UP001050691">
    <property type="component" value="Unassembled WGS sequence"/>
</dbReference>
<dbReference type="PROSITE" id="PS50012">
    <property type="entry name" value="RCC1_3"/>
    <property type="match status" value="3"/>
</dbReference>
<dbReference type="InterPro" id="IPR051553">
    <property type="entry name" value="Ran_GTPase-activating"/>
</dbReference>
<gene>
    <name evidence="3" type="ORF">Clacol_005225</name>
</gene>
<dbReference type="PANTHER" id="PTHR45982:SF1">
    <property type="entry name" value="REGULATOR OF CHROMOSOME CONDENSATION"/>
    <property type="match status" value="1"/>
</dbReference>
<organism evidence="3 4">
    <name type="scientific">Clathrus columnatus</name>
    <dbReference type="NCBI Taxonomy" id="1419009"/>
    <lineage>
        <taxon>Eukaryota</taxon>
        <taxon>Fungi</taxon>
        <taxon>Dikarya</taxon>
        <taxon>Basidiomycota</taxon>
        <taxon>Agaricomycotina</taxon>
        <taxon>Agaricomycetes</taxon>
        <taxon>Phallomycetidae</taxon>
        <taxon>Phallales</taxon>
        <taxon>Clathraceae</taxon>
        <taxon>Clathrus</taxon>
    </lineage>
</organism>
<evidence type="ECO:0000313" key="4">
    <source>
        <dbReference type="Proteomes" id="UP001050691"/>
    </source>
</evidence>
<dbReference type="GO" id="GO:0005085">
    <property type="term" value="F:guanyl-nucleotide exchange factor activity"/>
    <property type="evidence" value="ECO:0007669"/>
    <property type="project" value="TreeGrafter"/>
</dbReference>
<comment type="caution">
    <text evidence="3">The sequence shown here is derived from an EMBL/GenBank/DDBJ whole genome shotgun (WGS) entry which is preliminary data.</text>
</comment>
<sequence length="579" mass="64234">MPSLTDIPVEIILDNLLPLFSLKDLLSLTLVNKDFSVVCGDDTFWKRKVNEDYNFPDASSARTKGYKFLYRGIHHSQVYIWGNAADSRLGLRNTSSSRAPILYSSVPYPRQLRIPDVRLVDIVAGGWSFHALDSDGNVYVWGKLNAENHALLNDPISISGRAVDRPVKLQLPERVNKLSCGRAHSMALTESNRVLVFTNWGTPYYLESPAVHAPIQVECGWAFSAILSRTGEVYIWWPFKGLFKEQIRQHGFETEQRARQGQRIAIPENNVVECVTWEITTDPYLLYDVVDELPKLQPDAKPDHTKIVKIAAGDDFLIGLTKGGHVLKVDFTGQNEDFTGPAMMRPRWRYLSRFSEVESVKELPELKNETESLDSLHMTHISAHFNSFFAYSTGSSSIVLRGFRDTAVTTPPDIIPGLQNRDVIAVVLGDYHFAALTSTGKLFTWGQYSSGALGLGDPTRLPIGTPGAYSNERDKSNARVSPPHVPIPTEVKFGTRDYGQGRNIFVFGVTACGWHTGALVIDLDDPEYEQSEEEGDSTRSAPTSIEEPGAFPTPIFRRPFRIGLAGAFAGRGRGGGADG</sequence>
<accession>A0AAV5A8P1</accession>
<dbReference type="Pfam" id="PF13540">
    <property type="entry name" value="RCC1_2"/>
    <property type="match status" value="1"/>
</dbReference>
<proteinExistence type="predicted"/>
<keyword evidence="4" id="KW-1185">Reference proteome</keyword>
<feature type="repeat" description="RCC1" evidence="1">
    <location>
        <begin position="440"/>
        <end position="522"/>
    </location>
</feature>
<feature type="region of interest" description="Disordered" evidence="2">
    <location>
        <begin position="466"/>
        <end position="486"/>
    </location>
</feature>
<dbReference type="GO" id="GO:0005737">
    <property type="term" value="C:cytoplasm"/>
    <property type="evidence" value="ECO:0007669"/>
    <property type="project" value="TreeGrafter"/>
</dbReference>
<feature type="repeat" description="RCC1" evidence="1">
    <location>
        <begin position="76"/>
        <end position="135"/>
    </location>
</feature>
<dbReference type="Gene3D" id="2.130.10.30">
    <property type="entry name" value="Regulator of chromosome condensation 1/beta-lactamase-inhibitor protein II"/>
    <property type="match status" value="2"/>
</dbReference>
<feature type="region of interest" description="Disordered" evidence="2">
    <location>
        <begin position="527"/>
        <end position="555"/>
    </location>
</feature>
<dbReference type="SUPFAM" id="SSF50985">
    <property type="entry name" value="RCC1/BLIP-II"/>
    <property type="match status" value="1"/>
</dbReference>
<evidence type="ECO:0000256" key="1">
    <source>
        <dbReference type="PROSITE-ProRule" id="PRU00235"/>
    </source>
</evidence>
<dbReference type="InterPro" id="IPR000408">
    <property type="entry name" value="Reg_chr_condens"/>
</dbReference>
<evidence type="ECO:0000256" key="2">
    <source>
        <dbReference type="SAM" id="MobiDB-lite"/>
    </source>
</evidence>
<dbReference type="EMBL" id="BPWL01000006">
    <property type="protein sequence ID" value="GJJ10996.1"/>
    <property type="molecule type" value="Genomic_DNA"/>
</dbReference>
<feature type="repeat" description="RCC1" evidence="1">
    <location>
        <begin position="136"/>
        <end position="191"/>
    </location>
</feature>
<dbReference type="InterPro" id="IPR009091">
    <property type="entry name" value="RCC1/BLIP-II"/>
</dbReference>
<dbReference type="PANTHER" id="PTHR45982">
    <property type="entry name" value="REGULATOR OF CHROMOSOME CONDENSATION"/>
    <property type="match status" value="1"/>
</dbReference>
<evidence type="ECO:0000313" key="3">
    <source>
        <dbReference type="EMBL" id="GJJ10996.1"/>
    </source>
</evidence>
<reference evidence="3" key="1">
    <citation type="submission" date="2021-10" db="EMBL/GenBank/DDBJ databases">
        <title>De novo Genome Assembly of Clathrus columnatus (Basidiomycota, Fungi) Using Illumina and Nanopore Sequence Data.</title>
        <authorList>
            <person name="Ogiso-Tanaka E."/>
            <person name="Itagaki H."/>
            <person name="Hosoya T."/>
            <person name="Hosaka K."/>
        </authorList>
    </citation>
    <scope>NUCLEOTIDE SEQUENCE</scope>
    <source>
        <strain evidence="3">MO-923</strain>
    </source>
</reference>
<name>A0AAV5A8P1_9AGAM</name>
<dbReference type="InterPro" id="IPR036047">
    <property type="entry name" value="F-box-like_dom_sf"/>
</dbReference>